<comment type="function">
    <text evidence="14 19">Bifunctional enzyme that catalyzes the epimerization of the S- and R-forms of NAD(P)HX and the dehydration of the S-form of NAD(P)HX at the expense of ADP, which is converted to AMP. This allows the repair of both epimers of NAD(P)HX, a damaged form of NAD(P)H that is a result of enzymatic or heat-dependent hydration.</text>
</comment>
<dbReference type="PANTHER" id="PTHR12592:SF0">
    <property type="entry name" value="ATP-DEPENDENT (S)-NAD(P)H-HYDRATE DEHYDRATASE"/>
    <property type="match status" value="1"/>
</dbReference>
<evidence type="ECO:0000256" key="9">
    <source>
        <dbReference type="ARBA" id="ARBA00022958"/>
    </source>
</evidence>
<feature type="binding site" evidence="18">
    <location>
        <begin position="133"/>
        <end position="139"/>
    </location>
    <ligand>
        <name>(6S)-NADPHX</name>
        <dbReference type="ChEBI" id="CHEBI:64076"/>
    </ligand>
</feature>
<comment type="similarity">
    <text evidence="3 19">In the N-terminal section; belongs to the NnrE/AIBP family.</text>
</comment>
<keyword evidence="23" id="KW-1185">Reference proteome</keyword>
<dbReference type="GO" id="GO:0046872">
    <property type="term" value="F:metal ion binding"/>
    <property type="evidence" value="ECO:0007669"/>
    <property type="project" value="UniProtKB-UniRule"/>
</dbReference>
<comment type="subunit">
    <text evidence="17">Homotetramer.</text>
</comment>
<keyword evidence="11 18" id="KW-0413">Isomerase</keyword>
<dbReference type="SUPFAM" id="SSF53613">
    <property type="entry name" value="Ribokinase-like"/>
    <property type="match status" value="1"/>
</dbReference>
<dbReference type="RefSeq" id="WP_154554195.1">
    <property type="nucleotide sequence ID" value="NZ_JAQXUZ010000019.1"/>
</dbReference>
<gene>
    <name evidence="18" type="primary">nnrE</name>
    <name evidence="17" type="synonym">nnrD</name>
    <name evidence="22" type="ORF">FYJ65_04615</name>
</gene>
<feature type="binding site" evidence="18">
    <location>
        <position position="58"/>
    </location>
    <ligand>
        <name>K(+)</name>
        <dbReference type="ChEBI" id="CHEBI:29103"/>
    </ligand>
</feature>
<dbReference type="Gene3D" id="3.40.50.10260">
    <property type="entry name" value="YjeF N-terminal domain"/>
    <property type="match status" value="1"/>
</dbReference>
<feature type="binding site" evidence="17">
    <location>
        <position position="332"/>
    </location>
    <ligand>
        <name>(6S)-NADPHX</name>
        <dbReference type="ChEBI" id="CHEBI:64076"/>
    </ligand>
</feature>
<feature type="binding site" evidence="17">
    <location>
        <begin position="419"/>
        <end position="423"/>
    </location>
    <ligand>
        <name>AMP</name>
        <dbReference type="ChEBI" id="CHEBI:456215"/>
    </ligand>
</feature>
<dbReference type="GO" id="GO:0052856">
    <property type="term" value="F:NAD(P)HX epimerase activity"/>
    <property type="evidence" value="ECO:0007669"/>
    <property type="project" value="UniProtKB-UniRule"/>
</dbReference>
<evidence type="ECO:0000256" key="12">
    <source>
        <dbReference type="ARBA" id="ARBA00023239"/>
    </source>
</evidence>
<comment type="similarity">
    <text evidence="4 19">In the C-terminal section; belongs to the NnrD/CARKD family.</text>
</comment>
<keyword evidence="7 17" id="KW-0067">ATP-binding</keyword>
<comment type="catalytic activity">
    <reaction evidence="15 17 19">
        <text>(6S)-NADHX + ADP = AMP + phosphate + NADH + H(+)</text>
        <dbReference type="Rhea" id="RHEA:32223"/>
        <dbReference type="ChEBI" id="CHEBI:15378"/>
        <dbReference type="ChEBI" id="CHEBI:43474"/>
        <dbReference type="ChEBI" id="CHEBI:57945"/>
        <dbReference type="ChEBI" id="CHEBI:64074"/>
        <dbReference type="ChEBI" id="CHEBI:456215"/>
        <dbReference type="ChEBI" id="CHEBI:456216"/>
        <dbReference type="EC" id="4.2.1.136"/>
    </reaction>
</comment>
<evidence type="ECO:0000256" key="16">
    <source>
        <dbReference type="ARBA" id="ARBA00049209"/>
    </source>
</evidence>
<evidence type="ECO:0000259" key="20">
    <source>
        <dbReference type="PROSITE" id="PS51383"/>
    </source>
</evidence>
<dbReference type="Pfam" id="PF03853">
    <property type="entry name" value="YjeF_N"/>
    <property type="match status" value="1"/>
</dbReference>
<feature type="binding site" evidence="17">
    <location>
        <position position="382"/>
    </location>
    <ligand>
        <name>(6S)-NADPHX</name>
        <dbReference type="ChEBI" id="CHEBI:64076"/>
    </ligand>
</feature>
<keyword evidence="6 17" id="KW-0547">Nucleotide-binding</keyword>
<evidence type="ECO:0000256" key="17">
    <source>
        <dbReference type="HAMAP-Rule" id="MF_01965"/>
    </source>
</evidence>
<dbReference type="InterPro" id="IPR029056">
    <property type="entry name" value="Ribokinase-like"/>
</dbReference>
<dbReference type="PIRSF" id="PIRSF017184">
    <property type="entry name" value="Nnr"/>
    <property type="match status" value="1"/>
</dbReference>
<dbReference type="EC" id="4.2.1.136" evidence="19"/>
<evidence type="ECO:0000256" key="4">
    <source>
        <dbReference type="ARBA" id="ARBA00009524"/>
    </source>
</evidence>
<dbReference type="InterPro" id="IPR000631">
    <property type="entry name" value="CARKD"/>
</dbReference>
<comment type="function">
    <text evidence="18">Catalyzes the epimerization of the S- and R-forms of NAD(P)HX, a damaged form of NAD(P)H that is a result of enzymatic or heat-dependent hydration. This is a prerequisite for the S-specific NAD(P)H-hydrate dehydratase to allow the repair of both epimers of NAD(P)HX.</text>
</comment>
<comment type="catalytic activity">
    <reaction evidence="16 17 19">
        <text>(6S)-NADPHX + ADP = AMP + phosphate + NADPH + H(+)</text>
        <dbReference type="Rhea" id="RHEA:32235"/>
        <dbReference type="ChEBI" id="CHEBI:15378"/>
        <dbReference type="ChEBI" id="CHEBI:43474"/>
        <dbReference type="ChEBI" id="CHEBI:57783"/>
        <dbReference type="ChEBI" id="CHEBI:64076"/>
        <dbReference type="ChEBI" id="CHEBI:456215"/>
        <dbReference type="ChEBI" id="CHEBI:456216"/>
        <dbReference type="EC" id="4.2.1.136"/>
    </reaction>
</comment>
<keyword evidence="13" id="KW-0511">Multifunctional enzyme</keyword>
<sequence>MYALTAKSMKYMDEYTMDKGVPSSVLMENASRGVVNEITERFPDTNTRVLVMCGPGNNGGDGVCVARWLLHLGYSVTLYFVGDPNRTSKEFRRQIRIISSMFPDLKIYGTEDAAESLKALRSEYDVLVDGIFGTGLNRRFGNNFVKFLEYVNSKKGYKVAIDIPSGLNATTGQIMNAVFRADLTVTMGNYKTGLFFCEGRKVSGEVKVVDIGLAKRGYRDIPDRIFVCDREFFRKTKDMALIPRTEVSHKGTYGTVGIVVSPGSMMGAAMLSAKASYRAGCGLVKIFCPNKFTGFFNVSIPEAVVVPYKTDDVIGALDDFVESVDVVLAGPGMKEDATGRLIIKEILAQETPVVLDAGALNLISKNLKPFRKRKCPCIITPHVGEMARLCGEDIQVIEKNRIGFTKKFSELYRVSMVVKSDVSLVSLIKEDGTQRLYLNVTGNSGLATAGSGDVLSGVIASLIAQGNSENNSLLYGVMIHGMAADKFAVDEDSRRKMMAGDIVESIF</sequence>
<dbReference type="InterPro" id="IPR036652">
    <property type="entry name" value="YjeF_N_dom_sf"/>
</dbReference>
<comment type="caution">
    <text evidence="22">The sequence shown here is derived from an EMBL/GenBank/DDBJ whole genome shotgun (WGS) entry which is preliminary data.</text>
</comment>
<evidence type="ECO:0000256" key="13">
    <source>
        <dbReference type="ARBA" id="ARBA00023268"/>
    </source>
</evidence>
<dbReference type="PROSITE" id="PS51383">
    <property type="entry name" value="YJEF_C_3"/>
    <property type="match status" value="1"/>
</dbReference>
<evidence type="ECO:0000256" key="7">
    <source>
        <dbReference type="ARBA" id="ARBA00022840"/>
    </source>
</evidence>
<keyword evidence="12 17" id="KW-0456">Lyase</keyword>
<dbReference type="PANTHER" id="PTHR12592">
    <property type="entry name" value="ATP-DEPENDENT (S)-NAD(P)H-HYDRATE DEHYDRATASE FAMILY MEMBER"/>
    <property type="match status" value="1"/>
</dbReference>
<dbReference type="HAMAP" id="MF_01965">
    <property type="entry name" value="NADHX_dehydratase"/>
    <property type="match status" value="1"/>
</dbReference>
<reference evidence="22 23" key="1">
    <citation type="submission" date="2019-08" db="EMBL/GenBank/DDBJ databases">
        <title>In-depth cultivation of the pig gut microbiome towards novel bacterial diversity and tailored functional studies.</title>
        <authorList>
            <person name="Wylensek D."/>
            <person name="Hitch T.C.A."/>
            <person name="Clavel T."/>
        </authorList>
    </citation>
    <scope>NUCLEOTIDE SEQUENCE [LARGE SCALE GENOMIC DNA]</scope>
    <source>
        <strain evidence="22 23">WCA-MUC-591-APC-4B</strain>
    </source>
</reference>
<dbReference type="Gene3D" id="3.40.1190.20">
    <property type="match status" value="1"/>
</dbReference>
<comment type="similarity">
    <text evidence="17">Belongs to the NnrD/CARKD family.</text>
</comment>
<feature type="binding site" evidence="17">
    <location>
        <position position="452"/>
    </location>
    <ligand>
        <name>AMP</name>
        <dbReference type="ChEBI" id="CHEBI:456215"/>
    </ligand>
</feature>
<feature type="binding site" evidence="18">
    <location>
        <position position="165"/>
    </location>
    <ligand>
        <name>K(+)</name>
        <dbReference type="ChEBI" id="CHEBI:29103"/>
    </ligand>
</feature>
<feature type="domain" description="YjeF C-terminal" evidence="20">
    <location>
        <begin position="233"/>
        <end position="507"/>
    </location>
</feature>
<feature type="binding site" evidence="18">
    <location>
        <position position="162"/>
    </location>
    <ligand>
        <name>(6S)-NADPHX</name>
        <dbReference type="ChEBI" id="CHEBI:64076"/>
    </ligand>
</feature>
<evidence type="ECO:0000256" key="6">
    <source>
        <dbReference type="ARBA" id="ARBA00022741"/>
    </source>
</evidence>
<proteinExistence type="inferred from homology"/>
<dbReference type="PROSITE" id="PS01050">
    <property type="entry name" value="YJEF_C_2"/>
    <property type="match status" value="1"/>
</dbReference>
<comment type="catalytic activity">
    <reaction evidence="1 18 19">
        <text>(6R)-NADHX = (6S)-NADHX</text>
        <dbReference type="Rhea" id="RHEA:32215"/>
        <dbReference type="ChEBI" id="CHEBI:64074"/>
        <dbReference type="ChEBI" id="CHEBI:64075"/>
        <dbReference type="EC" id="5.1.99.6"/>
    </reaction>
</comment>
<dbReference type="Proteomes" id="UP000469424">
    <property type="component" value="Unassembled WGS sequence"/>
</dbReference>
<keyword evidence="8 17" id="KW-0521">NADP</keyword>
<organism evidence="22 23">
    <name type="scientific">Mogibacterium kristiansenii</name>
    <dbReference type="NCBI Taxonomy" id="2606708"/>
    <lineage>
        <taxon>Bacteria</taxon>
        <taxon>Bacillati</taxon>
        <taxon>Bacillota</taxon>
        <taxon>Clostridia</taxon>
        <taxon>Peptostreptococcales</taxon>
        <taxon>Anaerovoracaceae</taxon>
        <taxon>Mogibacterium</taxon>
    </lineage>
</organism>
<dbReference type="NCBIfam" id="TIGR00196">
    <property type="entry name" value="yjeF_cterm"/>
    <property type="match status" value="1"/>
</dbReference>
<evidence type="ECO:0000256" key="14">
    <source>
        <dbReference type="ARBA" id="ARBA00025153"/>
    </source>
</evidence>
<evidence type="ECO:0000256" key="3">
    <source>
        <dbReference type="ARBA" id="ARBA00006001"/>
    </source>
</evidence>
<evidence type="ECO:0000256" key="15">
    <source>
        <dbReference type="ARBA" id="ARBA00048238"/>
    </source>
</evidence>
<dbReference type="PROSITE" id="PS51385">
    <property type="entry name" value="YJEF_N"/>
    <property type="match status" value="1"/>
</dbReference>
<evidence type="ECO:0000313" key="22">
    <source>
        <dbReference type="EMBL" id="MST70630.1"/>
    </source>
</evidence>
<keyword evidence="9 18" id="KW-0630">Potassium</keyword>
<dbReference type="EC" id="5.1.99.6" evidence="19"/>
<dbReference type="SUPFAM" id="SSF64153">
    <property type="entry name" value="YjeF N-terminal domain-like"/>
    <property type="match status" value="1"/>
</dbReference>
<evidence type="ECO:0000256" key="19">
    <source>
        <dbReference type="PIRNR" id="PIRNR017184"/>
    </source>
</evidence>
<dbReference type="GO" id="GO:0046496">
    <property type="term" value="P:nicotinamide nucleotide metabolic process"/>
    <property type="evidence" value="ECO:0007669"/>
    <property type="project" value="UniProtKB-UniRule"/>
</dbReference>
<dbReference type="HAMAP" id="MF_01966">
    <property type="entry name" value="NADHX_epimerase"/>
    <property type="match status" value="1"/>
</dbReference>
<dbReference type="Pfam" id="PF01256">
    <property type="entry name" value="Carb_kinase"/>
    <property type="match status" value="1"/>
</dbReference>
<evidence type="ECO:0000256" key="2">
    <source>
        <dbReference type="ARBA" id="ARBA00000909"/>
    </source>
</evidence>
<comment type="similarity">
    <text evidence="18">Belongs to the NnrE/AIBP family.</text>
</comment>
<evidence type="ECO:0000259" key="21">
    <source>
        <dbReference type="PROSITE" id="PS51385"/>
    </source>
</evidence>
<comment type="catalytic activity">
    <reaction evidence="2 18 19">
        <text>(6R)-NADPHX = (6S)-NADPHX</text>
        <dbReference type="Rhea" id="RHEA:32227"/>
        <dbReference type="ChEBI" id="CHEBI:64076"/>
        <dbReference type="ChEBI" id="CHEBI:64077"/>
        <dbReference type="EC" id="5.1.99.6"/>
    </reaction>
</comment>
<dbReference type="GO" id="GO:0052855">
    <property type="term" value="F:ADP-dependent NAD(P)H-hydrate dehydratase activity"/>
    <property type="evidence" value="ECO:0007669"/>
    <property type="project" value="UniProtKB-UniRule"/>
</dbReference>
<evidence type="ECO:0000256" key="5">
    <source>
        <dbReference type="ARBA" id="ARBA00022723"/>
    </source>
</evidence>
<dbReference type="EMBL" id="VUNA01000007">
    <property type="protein sequence ID" value="MST70630.1"/>
    <property type="molecule type" value="Genomic_DNA"/>
</dbReference>
<evidence type="ECO:0000256" key="8">
    <source>
        <dbReference type="ARBA" id="ARBA00022857"/>
    </source>
</evidence>
<comment type="caution">
    <text evidence="18">Lacks conserved residue(s) required for the propagation of feature annotation.</text>
</comment>
<accession>A0A6N7X528</accession>
<dbReference type="CDD" id="cd01171">
    <property type="entry name" value="YXKO-related"/>
    <property type="match status" value="1"/>
</dbReference>
<dbReference type="InterPro" id="IPR017953">
    <property type="entry name" value="Carbohydrate_kinase_pred_CS"/>
</dbReference>
<dbReference type="NCBIfam" id="TIGR00197">
    <property type="entry name" value="yjeF_nterm"/>
    <property type="match status" value="1"/>
</dbReference>
<dbReference type="GO" id="GO:0110051">
    <property type="term" value="P:metabolite repair"/>
    <property type="evidence" value="ECO:0007669"/>
    <property type="project" value="TreeGrafter"/>
</dbReference>
<keyword evidence="10 17" id="KW-0520">NAD</keyword>
<feature type="binding site" evidence="18">
    <location>
        <position position="129"/>
    </location>
    <ligand>
        <name>K(+)</name>
        <dbReference type="ChEBI" id="CHEBI:29103"/>
    </ligand>
</feature>
<evidence type="ECO:0000256" key="10">
    <source>
        <dbReference type="ARBA" id="ARBA00023027"/>
    </source>
</evidence>
<feature type="binding site" evidence="17">
    <location>
        <position position="268"/>
    </location>
    <ligand>
        <name>(6S)-NADPHX</name>
        <dbReference type="ChEBI" id="CHEBI:64076"/>
    </ligand>
</feature>
<feature type="binding site" evidence="18">
    <location>
        <begin position="57"/>
        <end position="61"/>
    </location>
    <ligand>
        <name>(6S)-NADPHX</name>
        <dbReference type="ChEBI" id="CHEBI:64076"/>
    </ligand>
</feature>
<keyword evidence="5 18" id="KW-0479">Metal-binding</keyword>
<evidence type="ECO:0000256" key="18">
    <source>
        <dbReference type="HAMAP-Rule" id="MF_01966"/>
    </source>
</evidence>
<protein>
    <recommendedName>
        <fullName evidence="19">Bifunctional NAD(P)H-hydrate repair enzyme</fullName>
    </recommendedName>
    <alternativeName>
        <fullName evidence="19">Nicotinamide nucleotide repair protein</fullName>
    </alternativeName>
    <domain>
        <recommendedName>
            <fullName evidence="19">ADP-dependent (S)-NAD(P)H-hydrate dehydratase</fullName>
            <ecNumber evidence="19">4.2.1.136</ecNumber>
        </recommendedName>
        <alternativeName>
            <fullName evidence="19">ADP-dependent NAD(P)HX dehydratase</fullName>
        </alternativeName>
    </domain>
    <domain>
        <recommendedName>
            <fullName evidence="19">NAD(P)H-hydrate epimerase</fullName>
            <ecNumber evidence="19">5.1.99.6</ecNumber>
        </recommendedName>
    </domain>
</protein>
<evidence type="ECO:0000256" key="11">
    <source>
        <dbReference type="ARBA" id="ARBA00023235"/>
    </source>
</evidence>
<dbReference type="InterPro" id="IPR004443">
    <property type="entry name" value="YjeF_N_dom"/>
</dbReference>
<comment type="function">
    <text evidence="17">Catalyzes the dehydration of the S-form of NAD(P)HX at the expense of ADP, which is converted to AMP. Together with NAD(P)HX epimerase, which catalyzes the epimerization of the S- and R-forms, the enzyme allows the repair of both epimers of NAD(P)HX, a damaged form of NAD(P)H that is a result of enzymatic or heat-dependent hydration.</text>
</comment>
<dbReference type="GO" id="GO:0005524">
    <property type="term" value="F:ATP binding"/>
    <property type="evidence" value="ECO:0007669"/>
    <property type="project" value="UniProtKB-UniRule"/>
</dbReference>
<comment type="cofactor">
    <cofactor evidence="18 19">
        <name>K(+)</name>
        <dbReference type="ChEBI" id="CHEBI:29103"/>
    </cofactor>
    <text evidence="18 19">Binds 1 potassium ion per subunit.</text>
</comment>
<dbReference type="InterPro" id="IPR030677">
    <property type="entry name" value="Nnr"/>
</dbReference>
<dbReference type="AlphaFoldDB" id="A0A6N7X528"/>
<feature type="domain" description="YjeF N-terminal" evidence="21">
    <location>
        <begin position="9"/>
        <end position="219"/>
    </location>
</feature>
<name>A0A6N7X528_9FIRM</name>
<evidence type="ECO:0000313" key="23">
    <source>
        <dbReference type="Proteomes" id="UP000469424"/>
    </source>
</evidence>
<comment type="cofactor">
    <cofactor evidence="17">
        <name>Mg(2+)</name>
        <dbReference type="ChEBI" id="CHEBI:18420"/>
    </cofactor>
</comment>
<evidence type="ECO:0000256" key="1">
    <source>
        <dbReference type="ARBA" id="ARBA00000013"/>
    </source>
</evidence>
<feature type="binding site" evidence="17">
    <location>
        <position position="453"/>
    </location>
    <ligand>
        <name>(6S)-NADPHX</name>
        <dbReference type="ChEBI" id="CHEBI:64076"/>
    </ligand>
</feature>